<proteinExistence type="predicted"/>
<dbReference type="AlphaFoldDB" id="A0AAD3CU43"/>
<dbReference type="InterPro" id="IPR023408">
    <property type="entry name" value="MscS_beta-dom_sf"/>
</dbReference>
<evidence type="ECO:0000313" key="8">
    <source>
        <dbReference type="Proteomes" id="UP001054902"/>
    </source>
</evidence>
<comment type="caution">
    <text evidence="7">The sequence shown here is derived from an EMBL/GenBank/DDBJ whole genome shotgun (WGS) entry which is preliminary data.</text>
</comment>
<sequence length="446" mass="49628">MRITIFLLSLLSLTVVQVVEALDSPTSSTLTSPSSKPNVSKLGKAFDAVEDGVEDIIEYYSAFAGKIFPILSKLSGLLSPTQLQIVFSEIQRIQEPGDWIFIIFLGWTTLPIVRNSYQILGRKSSDGSLKKSFQSTFIYHIVNHLSQAGKIAALVYGIDCISIALRVLGFKDVTQYSPMVAKAIYCVWMFTRINEIKKFFVFKLFGVESTKETSDLRKRASHARAIIVDRLFGIICLAGCFFALVDILEVKSGVTLKSIFTVGGAGTVVISLALKDIATEIVSGMALQVSDKVYEDEKVIFANGIKGTIEKIGLFETTIRDSSELLTAIPNKNLAHQSITNISRNKFSQVKQTVNFDYEDLDKLPALINQIKNEIKENCPAVVTDGSKPFRVYFNNYDEHFLQVAVDVRLCVTPDSNTYFQTREMILLAIGRAVKKMDMKFAVLDD</sequence>
<dbReference type="PANTHER" id="PTHR30566">
    <property type="entry name" value="YNAI-RELATED MECHANOSENSITIVE ION CHANNEL"/>
    <property type="match status" value="1"/>
</dbReference>
<dbReference type="Gene3D" id="2.30.30.60">
    <property type="match status" value="1"/>
</dbReference>
<keyword evidence="3" id="KW-1133">Transmembrane helix</keyword>
<evidence type="ECO:0000256" key="3">
    <source>
        <dbReference type="ARBA" id="ARBA00022989"/>
    </source>
</evidence>
<dbReference type="InterPro" id="IPR006685">
    <property type="entry name" value="MscS_channel_2nd"/>
</dbReference>
<gene>
    <name evidence="7" type="ORF">CTEN210_08479</name>
</gene>
<keyword evidence="4" id="KW-0472">Membrane</keyword>
<evidence type="ECO:0000313" key="7">
    <source>
        <dbReference type="EMBL" id="GFH52003.1"/>
    </source>
</evidence>
<feature type="domain" description="Mechanosensitive ion channel MscS" evidence="6">
    <location>
        <begin position="276"/>
        <end position="344"/>
    </location>
</feature>
<dbReference type="Pfam" id="PF00924">
    <property type="entry name" value="MS_channel_2nd"/>
    <property type="match status" value="1"/>
</dbReference>
<organism evidence="7 8">
    <name type="scientific">Chaetoceros tenuissimus</name>
    <dbReference type="NCBI Taxonomy" id="426638"/>
    <lineage>
        <taxon>Eukaryota</taxon>
        <taxon>Sar</taxon>
        <taxon>Stramenopiles</taxon>
        <taxon>Ochrophyta</taxon>
        <taxon>Bacillariophyta</taxon>
        <taxon>Coscinodiscophyceae</taxon>
        <taxon>Chaetocerotophycidae</taxon>
        <taxon>Chaetocerotales</taxon>
        <taxon>Chaetocerotaceae</taxon>
        <taxon>Chaetoceros</taxon>
    </lineage>
</organism>
<dbReference type="SUPFAM" id="SSF50182">
    <property type="entry name" value="Sm-like ribonucleoproteins"/>
    <property type="match status" value="1"/>
</dbReference>
<dbReference type="PANTHER" id="PTHR30566:SF5">
    <property type="entry name" value="MECHANOSENSITIVE ION CHANNEL PROTEIN 1, MITOCHONDRIAL-RELATED"/>
    <property type="match status" value="1"/>
</dbReference>
<evidence type="ECO:0000259" key="6">
    <source>
        <dbReference type="Pfam" id="PF00924"/>
    </source>
</evidence>
<evidence type="ECO:0000256" key="5">
    <source>
        <dbReference type="SAM" id="SignalP"/>
    </source>
</evidence>
<feature type="chain" id="PRO_5042177916" description="Mechanosensitive ion channel MscS domain-containing protein" evidence="5">
    <location>
        <begin position="22"/>
        <end position="446"/>
    </location>
</feature>
<dbReference type="EMBL" id="BLLK01000045">
    <property type="protein sequence ID" value="GFH52003.1"/>
    <property type="molecule type" value="Genomic_DNA"/>
</dbReference>
<dbReference type="Gene3D" id="1.10.287.1260">
    <property type="match status" value="1"/>
</dbReference>
<dbReference type="Proteomes" id="UP001054902">
    <property type="component" value="Unassembled WGS sequence"/>
</dbReference>
<protein>
    <recommendedName>
        <fullName evidence="6">Mechanosensitive ion channel MscS domain-containing protein</fullName>
    </recommendedName>
</protein>
<evidence type="ECO:0000256" key="4">
    <source>
        <dbReference type="ARBA" id="ARBA00023136"/>
    </source>
</evidence>
<dbReference type="GO" id="GO:0055085">
    <property type="term" value="P:transmembrane transport"/>
    <property type="evidence" value="ECO:0007669"/>
    <property type="project" value="InterPro"/>
</dbReference>
<accession>A0AAD3CU43</accession>
<keyword evidence="2" id="KW-0812">Transmembrane</keyword>
<dbReference type="InterPro" id="IPR010920">
    <property type="entry name" value="LSM_dom_sf"/>
</dbReference>
<reference evidence="7 8" key="1">
    <citation type="journal article" date="2021" name="Sci. Rep.">
        <title>The genome of the diatom Chaetoceros tenuissimus carries an ancient integrated fragment of an extant virus.</title>
        <authorList>
            <person name="Hongo Y."/>
            <person name="Kimura K."/>
            <person name="Takaki Y."/>
            <person name="Yoshida Y."/>
            <person name="Baba S."/>
            <person name="Kobayashi G."/>
            <person name="Nagasaki K."/>
            <person name="Hano T."/>
            <person name="Tomaru Y."/>
        </authorList>
    </citation>
    <scope>NUCLEOTIDE SEQUENCE [LARGE SCALE GENOMIC DNA]</scope>
    <source>
        <strain evidence="7 8">NIES-3715</strain>
    </source>
</reference>
<evidence type="ECO:0000256" key="1">
    <source>
        <dbReference type="ARBA" id="ARBA00004370"/>
    </source>
</evidence>
<keyword evidence="5" id="KW-0732">Signal</keyword>
<evidence type="ECO:0000256" key="2">
    <source>
        <dbReference type="ARBA" id="ARBA00022692"/>
    </source>
</evidence>
<dbReference type="GO" id="GO:0016020">
    <property type="term" value="C:membrane"/>
    <property type="evidence" value="ECO:0007669"/>
    <property type="project" value="UniProtKB-SubCell"/>
</dbReference>
<feature type="signal peptide" evidence="5">
    <location>
        <begin position="1"/>
        <end position="21"/>
    </location>
</feature>
<keyword evidence="8" id="KW-1185">Reference proteome</keyword>
<name>A0AAD3CU43_9STRA</name>
<comment type="subcellular location">
    <subcellularLocation>
        <location evidence="1">Membrane</location>
    </subcellularLocation>
</comment>